<feature type="region of interest" description="Disordered" evidence="1">
    <location>
        <begin position="140"/>
        <end position="275"/>
    </location>
</feature>
<feature type="compositionally biased region" description="Pro residues" evidence="1">
    <location>
        <begin position="207"/>
        <end position="225"/>
    </location>
</feature>
<feature type="region of interest" description="Disordered" evidence="1">
    <location>
        <begin position="1"/>
        <end position="74"/>
    </location>
</feature>
<keyword evidence="3" id="KW-1185">Reference proteome</keyword>
<feature type="compositionally biased region" description="Basic and acidic residues" evidence="1">
    <location>
        <begin position="64"/>
        <end position="74"/>
    </location>
</feature>
<dbReference type="EMBL" id="KN817572">
    <property type="protein sequence ID" value="KJA19962.1"/>
    <property type="molecule type" value="Genomic_DNA"/>
</dbReference>
<feature type="compositionally biased region" description="Polar residues" evidence="1">
    <location>
        <begin position="142"/>
        <end position="172"/>
    </location>
</feature>
<feature type="compositionally biased region" description="Basic and acidic residues" evidence="1">
    <location>
        <begin position="259"/>
        <end position="268"/>
    </location>
</feature>
<evidence type="ECO:0000313" key="3">
    <source>
        <dbReference type="Proteomes" id="UP000054270"/>
    </source>
</evidence>
<proteinExistence type="predicted"/>
<name>A0A0D2KZR6_HYPSF</name>
<feature type="compositionally biased region" description="Basic and acidic residues" evidence="1">
    <location>
        <begin position="18"/>
        <end position="44"/>
    </location>
</feature>
<accession>A0A0D2KZR6</accession>
<dbReference type="AlphaFoldDB" id="A0A0D2KZR6"/>
<dbReference type="Proteomes" id="UP000054270">
    <property type="component" value="Unassembled WGS sequence"/>
</dbReference>
<evidence type="ECO:0000256" key="1">
    <source>
        <dbReference type="SAM" id="MobiDB-lite"/>
    </source>
</evidence>
<dbReference type="OrthoDB" id="3358973at2759"/>
<gene>
    <name evidence="2" type="ORF">HYPSUDRAFT_204208</name>
</gene>
<evidence type="ECO:0000313" key="2">
    <source>
        <dbReference type="EMBL" id="KJA19962.1"/>
    </source>
</evidence>
<reference evidence="3" key="1">
    <citation type="submission" date="2014-04" db="EMBL/GenBank/DDBJ databases">
        <title>Evolutionary Origins and Diversification of the Mycorrhizal Mutualists.</title>
        <authorList>
            <consortium name="DOE Joint Genome Institute"/>
            <consortium name="Mycorrhizal Genomics Consortium"/>
            <person name="Kohler A."/>
            <person name="Kuo A."/>
            <person name="Nagy L.G."/>
            <person name="Floudas D."/>
            <person name="Copeland A."/>
            <person name="Barry K.W."/>
            <person name="Cichocki N."/>
            <person name="Veneault-Fourrey C."/>
            <person name="LaButti K."/>
            <person name="Lindquist E.A."/>
            <person name="Lipzen A."/>
            <person name="Lundell T."/>
            <person name="Morin E."/>
            <person name="Murat C."/>
            <person name="Riley R."/>
            <person name="Ohm R."/>
            <person name="Sun H."/>
            <person name="Tunlid A."/>
            <person name="Henrissat B."/>
            <person name="Grigoriev I.V."/>
            <person name="Hibbett D.S."/>
            <person name="Martin F."/>
        </authorList>
    </citation>
    <scope>NUCLEOTIDE SEQUENCE [LARGE SCALE GENOMIC DNA]</scope>
    <source>
        <strain evidence="3">FD-334 SS-4</strain>
    </source>
</reference>
<protein>
    <submittedName>
        <fullName evidence="2">Uncharacterized protein</fullName>
    </submittedName>
</protein>
<organism evidence="2 3">
    <name type="scientific">Hypholoma sublateritium (strain FD-334 SS-4)</name>
    <dbReference type="NCBI Taxonomy" id="945553"/>
    <lineage>
        <taxon>Eukaryota</taxon>
        <taxon>Fungi</taxon>
        <taxon>Dikarya</taxon>
        <taxon>Basidiomycota</taxon>
        <taxon>Agaricomycotina</taxon>
        <taxon>Agaricomycetes</taxon>
        <taxon>Agaricomycetidae</taxon>
        <taxon>Agaricales</taxon>
        <taxon>Agaricineae</taxon>
        <taxon>Strophariaceae</taxon>
        <taxon>Hypholoma</taxon>
    </lineage>
</organism>
<feature type="compositionally biased region" description="Basic and acidic residues" evidence="1">
    <location>
        <begin position="241"/>
        <end position="250"/>
    </location>
</feature>
<sequence length="275" mass="30115">MASQSNPPAIHLSEEEDLGHSHFVRFDDEYTHPDHLGKGKDRQTHSPVSEDDTSYPPINEDAEETRRIEENLKRWEIAERQRRKAARGSSTSTSSASLVTDVSRRASLLWSGRKTRNSSLGGIGTHTALTSRDNIDIVPLNDINTSPTPSPTHSDFDSTQLVDPFSNPSESASPFADPHSPPPRDPSTSALPPINAFSPTGTLISSHPPPQPLNLPPPRTPPPTTDSPDPLFSVDPPPSEEDTKPVRWWHEWLCGCGEGPDRGGDHQAGRTNPFE</sequence>
<dbReference type="OMA" id="VRWWHEW"/>